<dbReference type="InterPro" id="IPR011335">
    <property type="entry name" value="Restrct_endonuc-II-like"/>
</dbReference>
<keyword evidence="3" id="KW-1185">Reference proteome</keyword>
<dbReference type="Proteomes" id="UP000245086">
    <property type="component" value="Unassembled WGS sequence"/>
</dbReference>
<name>A0A2P2EE03_9PROT</name>
<feature type="domain" description="DUF559" evidence="1">
    <location>
        <begin position="57"/>
        <end position="161"/>
    </location>
</feature>
<evidence type="ECO:0000313" key="2">
    <source>
        <dbReference type="EMBL" id="GBF59290.1"/>
    </source>
</evidence>
<dbReference type="OrthoDB" id="9798754at2"/>
<comment type="caution">
    <text evidence="2">The sequence shown here is derived from an EMBL/GenBank/DDBJ whole genome shotgun (WGS) entry which is preliminary data.</text>
</comment>
<accession>A0A2P2EE03</accession>
<dbReference type="InterPro" id="IPR007569">
    <property type="entry name" value="DUF559"/>
</dbReference>
<evidence type="ECO:0000313" key="3">
    <source>
        <dbReference type="Proteomes" id="UP000245086"/>
    </source>
</evidence>
<dbReference type="CDD" id="cd01038">
    <property type="entry name" value="Endonuclease_DUF559"/>
    <property type="match status" value="1"/>
</dbReference>
<dbReference type="Pfam" id="PF04480">
    <property type="entry name" value="DUF559"/>
    <property type="match status" value="1"/>
</dbReference>
<organism evidence="2 3">
    <name type="scientific">Candidatus Phycosocius bacilliformis</name>
    <dbReference type="NCBI Taxonomy" id="1445552"/>
    <lineage>
        <taxon>Bacteria</taxon>
        <taxon>Pseudomonadati</taxon>
        <taxon>Pseudomonadota</taxon>
        <taxon>Alphaproteobacteria</taxon>
        <taxon>Caulobacterales</taxon>
        <taxon>Caulobacterales incertae sedis</taxon>
        <taxon>Candidatus Phycosocius</taxon>
    </lineage>
</organism>
<dbReference type="SUPFAM" id="SSF52980">
    <property type="entry name" value="Restriction endonuclease-like"/>
    <property type="match status" value="1"/>
</dbReference>
<gene>
    <name evidence="2" type="ORF">PbB2_02984</name>
</gene>
<reference evidence="2" key="1">
    <citation type="journal article" date="2018" name="Genome Announc.">
        <title>Draft Genome Sequence of "Candidatus Phycosocius bacilliformis," an Alphaproteobacterial Ectosymbiont of the Hydrocarbon-Producing Green Alga Botryococcus braunii.</title>
        <authorList>
            <person name="Tanabe Y."/>
            <person name="Yamaguchi H."/>
            <person name="Watanabe M.M."/>
        </authorList>
    </citation>
    <scope>NUCLEOTIDE SEQUENCE [LARGE SCALE GENOMIC DNA]</scope>
    <source>
        <strain evidence="2">BOTRYCO-2</strain>
    </source>
</reference>
<dbReference type="Gene3D" id="3.40.960.10">
    <property type="entry name" value="VSR Endonuclease"/>
    <property type="match status" value="1"/>
</dbReference>
<evidence type="ECO:0000259" key="1">
    <source>
        <dbReference type="Pfam" id="PF04480"/>
    </source>
</evidence>
<dbReference type="AlphaFoldDB" id="A0A2P2EE03"/>
<protein>
    <recommendedName>
        <fullName evidence="1">DUF559 domain-containing protein</fullName>
    </recommendedName>
</protein>
<sequence>MALPSAKGRATEDVGDVTLSGCGLPSPSGRGVGGEGIYTLKLSYSLFIMPDVPPQLLKRARALRQRPTKTEEIFWKRARNHQISGLKFRRQVPILGYVVDFACLTHRLVVEIDGGIHHLPEVQARDHARDVQLMGRGYYVMRFSDPAIFEDLETVVGFIEDFVHKQSLKSAKGAR</sequence>
<dbReference type="EMBL" id="BFBR01000012">
    <property type="protein sequence ID" value="GBF59290.1"/>
    <property type="molecule type" value="Genomic_DNA"/>
</dbReference>
<dbReference type="PANTHER" id="PTHR38590">
    <property type="entry name" value="BLL0828 PROTEIN"/>
    <property type="match status" value="1"/>
</dbReference>
<proteinExistence type="predicted"/>
<dbReference type="PANTHER" id="PTHR38590:SF1">
    <property type="entry name" value="BLL0828 PROTEIN"/>
    <property type="match status" value="1"/>
</dbReference>
<dbReference type="InterPro" id="IPR047216">
    <property type="entry name" value="Endonuclease_DUF559_bact"/>
</dbReference>